<keyword evidence="9" id="KW-0862">Zinc</keyword>
<evidence type="ECO:0000256" key="3">
    <source>
        <dbReference type="ARBA" id="ARBA00022491"/>
    </source>
</evidence>
<dbReference type="PROSITE" id="PS50071">
    <property type="entry name" value="HOMEOBOX_2"/>
    <property type="match status" value="4"/>
</dbReference>
<dbReference type="InterPro" id="IPR009057">
    <property type="entry name" value="Homeodomain-like_sf"/>
</dbReference>
<dbReference type="InterPro" id="IPR001356">
    <property type="entry name" value="HD"/>
</dbReference>
<dbReference type="InterPro" id="IPR041057">
    <property type="entry name" value="ZHX_Znf_C2H2"/>
</dbReference>
<dbReference type="PANTHER" id="PTHR15467:SF6">
    <property type="entry name" value="ZINC FINGERS AND HOMEOBOXES PROTEIN 3"/>
    <property type="match status" value="1"/>
</dbReference>
<evidence type="ECO:0000256" key="13">
    <source>
        <dbReference type="ARBA" id="ARBA00023163"/>
    </source>
</evidence>
<dbReference type="SMART" id="SM00355">
    <property type="entry name" value="ZnF_C2H2"/>
    <property type="match status" value="2"/>
</dbReference>
<keyword evidence="3" id="KW-0678">Repressor</keyword>
<reference evidence="20" key="3">
    <citation type="submission" date="2025-09" db="UniProtKB">
        <authorList>
            <consortium name="Ensembl"/>
        </authorList>
    </citation>
    <scope>IDENTIFICATION</scope>
</reference>
<feature type="compositionally biased region" description="Polar residues" evidence="17">
    <location>
        <begin position="712"/>
        <end position="737"/>
    </location>
</feature>
<feature type="compositionally biased region" description="Basic and acidic residues" evidence="17">
    <location>
        <begin position="923"/>
        <end position="958"/>
    </location>
</feature>
<keyword evidence="4" id="KW-0597">Phosphoprotein</keyword>
<dbReference type="GO" id="GO:0000981">
    <property type="term" value="F:DNA-binding transcription factor activity, RNA polymerase II-specific"/>
    <property type="evidence" value="ECO:0007669"/>
    <property type="project" value="TreeGrafter"/>
</dbReference>
<dbReference type="CDD" id="cd00086">
    <property type="entry name" value="homeodomain"/>
    <property type="match status" value="4"/>
</dbReference>
<feature type="region of interest" description="Disordered" evidence="17">
    <location>
        <begin position="805"/>
        <end position="1009"/>
    </location>
</feature>
<evidence type="ECO:0000256" key="1">
    <source>
        <dbReference type="ARBA" id="ARBA00004123"/>
    </source>
</evidence>
<dbReference type="GO" id="GO:0030154">
    <property type="term" value="P:cell differentiation"/>
    <property type="evidence" value="ECO:0007669"/>
    <property type="project" value="UniProtKB-KW"/>
</dbReference>
<keyword evidence="18" id="KW-1133">Transmembrane helix</keyword>
<feature type="DNA-binding region" description="Homeobox" evidence="15">
    <location>
        <begin position="384"/>
        <end position="426"/>
    </location>
</feature>
<dbReference type="GeneTree" id="ENSGT00950000182893"/>
<dbReference type="InterPro" id="IPR036236">
    <property type="entry name" value="Znf_C2H2_sf"/>
</dbReference>
<keyword evidence="10" id="KW-0805">Transcription regulation</keyword>
<feature type="domain" description="Homeobox" evidence="19">
    <location>
        <begin position="1101"/>
        <end position="1161"/>
    </location>
</feature>
<organism evidence="20 21">
    <name type="scientific">Hucho hucho</name>
    <name type="common">huchen</name>
    <dbReference type="NCBI Taxonomy" id="62062"/>
    <lineage>
        <taxon>Eukaryota</taxon>
        <taxon>Metazoa</taxon>
        <taxon>Chordata</taxon>
        <taxon>Craniata</taxon>
        <taxon>Vertebrata</taxon>
        <taxon>Euteleostomi</taxon>
        <taxon>Actinopterygii</taxon>
        <taxon>Neopterygii</taxon>
        <taxon>Teleostei</taxon>
        <taxon>Protacanthopterygii</taxon>
        <taxon>Salmoniformes</taxon>
        <taxon>Salmonidae</taxon>
        <taxon>Salmoninae</taxon>
        <taxon>Hucho</taxon>
    </lineage>
</organism>
<proteinExistence type="inferred from homology"/>
<keyword evidence="18" id="KW-0812">Transmembrane</keyword>
<evidence type="ECO:0000256" key="10">
    <source>
        <dbReference type="ARBA" id="ARBA00023015"/>
    </source>
</evidence>
<keyword evidence="8" id="KW-0221">Differentiation</keyword>
<feature type="DNA-binding region" description="Homeobox" evidence="15">
    <location>
        <begin position="754"/>
        <end position="807"/>
    </location>
</feature>
<feature type="region of interest" description="Disordered" evidence="17">
    <location>
        <begin position="184"/>
        <end position="220"/>
    </location>
</feature>
<dbReference type="Gene3D" id="1.10.10.60">
    <property type="entry name" value="Homeodomain-like"/>
    <property type="match status" value="5"/>
</dbReference>
<evidence type="ECO:0000256" key="6">
    <source>
        <dbReference type="ARBA" id="ARBA00022737"/>
    </source>
</evidence>
<dbReference type="FunFam" id="1.10.10.60:FF:000062">
    <property type="entry name" value="zinc fingers and homeoboxes protein 3"/>
    <property type="match status" value="1"/>
</dbReference>
<evidence type="ECO:0000259" key="19">
    <source>
        <dbReference type="PROSITE" id="PS50071"/>
    </source>
</evidence>
<comment type="similarity">
    <text evidence="2">Belongs to the ZHX family.</text>
</comment>
<feature type="region of interest" description="Disordered" evidence="17">
    <location>
        <begin position="548"/>
        <end position="577"/>
    </location>
</feature>
<dbReference type="Ensembl" id="ENSHHUT00000004155.1">
    <property type="protein sequence ID" value="ENSHHUP00000004024.1"/>
    <property type="gene ID" value="ENSHHUG00000002527.1"/>
</dbReference>
<dbReference type="GO" id="GO:0003677">
    <property type="term" value="F:DNA binding"/>
    <property type="evidence" value="ECO:0007669"/>
    <property type="project" value="UniProtKB-UniRule"/>
</dbReference>
<evidence type="ECO:0000256" key="15">
    <source>
        <dbReference type="PROSITE-ProRule" id="PRU00108"/>
    </source>
</evidence>
<dbReference type="STRING" id="62062.ENSHHUP00000004024"/>
<evidence type="ECO:0000256" key="2">
    <source>
        <dbReference type="ARBA" id="ARBA00007440"/>
    </source>
</evidence>
<reference evidence="21" key="1">
    <citation type="submission" date="2018-06" db="EMBL/GenBank/DDBJ databases">
        <title>Genome assembly of Danube salmon.</title>
        <authorList>
            <person name="Macqueen D.J."/>
            <person name="Gundappa M.K."/>
        </authorList>
    </citation>
    <scope>NUCLEOTIDE SEQUENCE [LARGE SCALE GENOMIC DNA]</scope>
</reference>
<keyword evidence="5" id="KW-0479">Metal-binding</keyword>
<evidence type="ECO:0000256" key="16">
    <source>
        <dbReference type="RuleBase" id="RU000682"/>
    </source>
</evidence>
<dbReference type="Gene3D" id="3.30.160.60">
    <property type="entry name" value="Classic Zinc Finger"/>
    <property type="match status" value="1"/>
</dbReference>
<feature type="domain" description="Homeobox" evidence="19">
    <location>
        <begin position="382"/>
        <end position="425"/>
    </location>
</feature>
<dbReference type="GO" id="GO:0005634">
    <property type="term" value="C:nucleus"/>
    <property type="evidence" value="ECO:0007669"/>
    <property type="project" value="UniProtKB-SubCell"/>
</dbReference>
<feature type="DNA-binding region" description="Homeobox" evidence="15">
    <location>
        <begin position="906"/>
        <end position="953"/>
    </location>
</feature>
<feature type="compositionally biased region" description="Pro residues" evidence="17">
    <location>
        <begin position="1043"/>
        <end position="1059"/>
    </location>
</feature>
<keyword evidence="6" id="KW-0677">Repeat</keyword>
<evidence type="ECO:0000313" key="21">
    <source>
        <dbReference type="Proteomes" id="UP000314982"/>
    </source>
</evidence>
<evidence type="ECO:0000256" key="17">
    <source>
        <dbReference type="SAM" id="MobiDB-lite"/>
    </source>
</evidence>
<feature type="compositionally biased region" description="Basic and acidic residues" evidence="17">
    <location>
        <begin position="978"/>
        <end position="1002"/>
    </location>
</feature>
<evidence type="ECO:0000256" key="14">
    <source>
        <dbReference type="ARBA" id="ARBA00023242"/>
    </source>
</evidence>
<feature type="region of interest" description="Disordered" evidence="17">
    <location>
        <begin position="1260"/>
        <end position="1283"/>
    </location>
</feature>
<feature type="compositionally biased region" description="Low complexity" evidence="17">
    <location>
        <begin position="1060"/>
        <end position="1094"/>
    </location>
</feature>
<feature type="region of interest" description="Disordered" evidence="17">
    <location>
        <begin position="46"/>
        <end position="68"/>
    </location>
</feature>
<keyword evidence="12 15" id="KW-0371">Homeobox</keyword>
<keyword evidence="14 15" id="KW-0539">Nucleus</keyword>
<evidence type="ECO:0000256" key="11">
    <source>
        <dbReference type="ARBA" id="ARBA00023125"/>
    </source>
</evidence>
<evidence type="ECO:0000256" key="7">
    <source>
        <dbReference type="ARBA" id="ARBA00022771"/>
    </source>
</evidence>
<evidence type="ECO:0000313" key="20">
    <source>
        <dbReference type="Ensembl" id="ENSHHUP00000004024.1"/>
    </source>
</evidence>
<feature type="region of interest" description="Disordered" evidence="17">
    <location>
        <begin position="1025"/>
        <end position="1107"/>
    </location>
</feature>
<dbReference type="GO" id="GO:0008270">
    <property type="term" value="F:zinc ion binding"/>
    <property type="evidence" value="ECO:0007669"/>
    <property type="project" value="UniProtKB-KW"/>
</dbReference>
<feature type="transmembrane region" description="Helical" evidence="18">
    <location>
        <begin position="261"/>
        <end position="282"/>
    </location>
</feature>
<evidence type="ECO:0000256" key="5">
    <source>
        <dbReference type="ARBA" id="ARBA00022723"/>
    </source>
</evidence>
<evidence type="ECO:0000256" key="8">
    <source>
        <dbReference type="ARBA" id="ARBA00022782"/>
    </source>
</evidence>
<feature type="compositionally biased region" description="Low complexity" evidence="17">
    <location>
        <begin position="819"/>
        <end position="839"/>
    </location>
</feature>
<dbReference type="FunFam" id="1.10.10.60:FF:000212">
    <property type="entry name" value="Zinc fingers and homeoboxes protein 3"/>
    <property type="match status" value="1"/>
</dbReference>
<keyword evidence="18" id="KW-0472">Membrane</keyword>
<dbReference type="SMART" id="SM00389">
    <property type="entry name" value="HOX"/>
    <property type="match status" value="4"/>
</dbReference>
<feature type="compositionally biased region" description="Acidic residues" evidence="17">
    <location>
        <begin position="959"/>
        <end position="975"/>
    </location>
</feature>
<keyword evidence="7" id="KW-0863">Zinc-finger</keyword>
<feature type="region of interest" description="Disordered" evidence="17">
    <location>
        <begin position="660"/>
        <end position="737"/>
    </location>
</feature>
<dbReference type="Proteomes" id="UP000314982">
    <property type="component" value="Unassembled WGS sequence"/>
</dbReference>
<dbReference type="SUPFAM" id="SSF46689">
    <property type="entry name" value="Homeodomain-like"/>
    <property type="match status" value="4"/>
</dbReference>
<feature type="domain" description="Homeobox" evidence="19">
    <location>
        <begin position="752"/>
        <end position="806"/>
    </location>
</feature>
<dbReference type="PANTHER" id="PTHR15467">
    <property type="entry name" value="ZINC-FINGERS AND HOMEOBOXES RELATED"/>
    <property type="match status" value="1"/>
</dbReference>
<dbReference type="FunFam" id="3.30.160.60:FF:002779">
    <property type="entry name" value="Zinc fingers and homeoboxes 3"/>
    <property type="match status" value="1"/>
</dbReference>
<feature type="compositionally biased region" description="Polar residues" evidence="17">
    <location>
        <begin position="840"/>
        <end position="865"/>
    </location>
</feature>
<evidence type="ECO:0000256" key="12">
    <source>
        <dbReference type="ARBA" id="ARBA00023155"/>
    </source>
</evidence>
<dbReference type="SUPFAM" id="SSF57667">
    <property type="entry name" value="beta-beta-alpha zinc fingers"/>
    <property type="match status" value="2"/>
</dbReference>
<keyword evidence="21" id="KW-1185">Reference proteome</keyword>
<sequence>MASKRKSTTPCMIPNKTIHLREELEQDSWLSDPPFLLRQAQAWDQGYPVGGNRQSPLERSPGESSRLEGGDIVKDWGGTYTCRHCNFETQDLNLFLDHVYSGHPNFRADPSFQCMDCGVSEAKFEGLALHNARVHLSTVSTTLQLRKRDMRLVVEQSLVTGTETMRDTEISITKTPIMRMLKGKSESKRIVVSHSSPDEPSSDPPPLSISTSKETERKETPIVTVTHVPTIVHNGTATKVTLPSAIQIVNDSGALPMLKTAITQVLSTYIFAAFWVLVSSLLQMRIIELIWFNVLFNYFARMCTTFLRELNAVQRFFFYSLNQVVSVIQNRNFHHQTAPITVSSAFSSTSSYSTSSKNMPKVMIPLSSIPTYNASMDSSSFLKTSFSKFPYPTKAELCYLTVVTKFPEEQIKIWFTAQRLKQGISWSPEEIEEARRKMFNTIIQTTPPSTQHQTLHRGQTQAQHTITVLPASLGPTGIPHILQGSLVGQGGVIVTQPMMANGIQVSSAPMALAVTPKHQASALPMVQARPAATLVADKGISMVVGTLGSSSSGSNISSSSSSSNGGGNTSSISSGNSSFSSHASVINNIHSNPNGKTINTTGKINLAIANLDSKSNSNAISMVKSISTDSRRNDCSKSHNSTIAKIISESRVIADIKSTIDNKPNCSKDTNSSSLSNNKTTTTPTCGPTATATPPPTASTNTTGNPTTTKTEVASSPSNKHSSPAPSGSTVASGTPSSRTLLNTFLDPSFYKSKKSVDQLCALKKSFTNNQFPNQEEVDHLISFTGLTVREVRKWFSDRRYHFRNLKGGRSSTGGQGGASTPTTPGSASATTRSGTPSGNSGTPMDLSNTASPNEPTPKKQQGSAALSPPPSQMSTSPTTPSRRPPRPPSPDFTAIRYKERDPQQVRALEGSFSQDPDPSGEEVDRLRSETKMTRREIHGWFAERRKRVAAEKKKEELEREEEEEEEEEEMDAGGEEVGGKSNDDAVVKKEEDAEERQKEDGLGSELKVNPIKINLKMLKVTESNGKLETEAGQADSPKMPTLFPPTLTPAPSPAPNLTPAPSTIPSLTPKPTASSKPSPSTTPKSAAQSSTPALKPSTSPKPSPIRGKKTLEQLHLLKQVFARTHWPSAVQYDELISSTGLPRPEVVRWFGDCRYVQKNGQLKWLEAYQTMVLAEDFQRGDTQILKAHLEAHGSLEEEQVLELAQASGLTERLVRRYFSTQVPLLLQEKDRGEAGETPGVGGVTVTASPAPTALMEGGAAEPVQGEGVVKEEKMEQSVCGGT</sequence>
<feature type="compositionally biased region" description="Low complexity" evidence="17">
    <location>
        <begin position="665"/>
        <end position="711"/>
    </location>
</feature>
<evidence type="ECO:0000256" key="18">
    <source>
        <dbReference type="SAM" id="Phobius"/>
    </source>
</evidence>
<dbReference type="Pfam" id="PF18387">
    <property type="entry name" value="zf_C2H2_ZHX"/>
    <property type="match status" value="1"/>
</dbReference>
<evidence type="ECO:0000256" key="9">
    <source>
        <dbReference type="ARBA" id="ARBA00022833"/>
    </source>
</evidence>
<feature type="DNA-binding region" description="Homeobox" evidence="15">
    <location>
        <begin position="1103"/>
        <end position="1162"/>
    </location>
</feature>
<reference evidence="20" key="2">
    <citation type="submission" date="2025-08" db="UniProtKB">
        <authorList>
            <consortium name="Ensembl"/>
        </authorList>
    </citation>
    <scope>IDENTIFICATION</scope>
</reference>
<dbReference type="InterPro" id="IPR013087">
    <property type="entry name" value="Znf_C2H2_type"/>
</dbReference>
<protein>
    <submittedName>
        <fullName evidence="20">Zinc fingers and homeoboxes 3b</fullName>
    </submittedName>
</protein>
<keyword evidence="11 15" id="KW-0238">DNA-binding</keyword>
<feature type="compositionally biased region" description="Low complexity" evidence="17">
    <location>
        <begin position="873"/>
        <end position="882"/>
    </location>
</feature>
<comment type="subcellular location">
    <subcellularLocation>
        <location evidence="1 15 16">Nucleus</location>
    </subcellularLocation>
</comment>
<feature type="domain" description="Homeobox" evidence="19">
    <location>
        <begin position="904"/>
        <end position="952"/>
    </location>
</feature>
<name>A0A4W5JW39_9TELE</name>
<dbReference type="Pfam" id="PF00046">
    <property type="entry name" value="Homeodomain"/>
    <property type="match status" value="3"/>
</dbReference>
<evidence type="ECO:0000256" key="4">
    <source>
        <dbReference type="ARBA" id="ARBA00022553"/>
    </source>
</evidence>
<accession>A0A4W5JW39</accession>
<keyword evidence="13" id="KW-0804">Transcription</keyword>